<dbReference type="Gene3D" id="3.40.50.410">
    <property type="entry name" value="von Willebrand factor, type A domain"/>
    <property type="match status" value="1"/>
</dbReference>
<gene>
    <name evidence="2 4 5" type="ORF">SRAE_0000015800</name>
</gene>
<dbReference type="PROSITE" id="PS50234">
    <property type="entry name" value="VWFA"/>
    <property type="match status" value="1"/>
</dbReference>
<dbReference type="WormBase" id="SRAE_0000015800">
    <property type="protein sequence ID" value="SRP06162"/>
    <property type="gene ID" value="WBGene00255896"/>
</dbReference>
<proteinExistence type="predicted"/>
<evidence type="ECO:0000313" key="5">
    <source>
        <dbReference type="WormBase" id="SRAE_0000015800"/>
    </source>
</evidence>
<evidence type="ECO:0000313" key="4">
    <source>
        <dbReference type="WBParaSite" id="SRAE_0000015800.1"/>
    </source>
</evidence>
<dbReference type="RefSeq" id="XP_024500236.1">
    <property type="nucleotide sequence ID" value="XM_024646010.1"/>
</dbReference>
<dbReference type="GeneID" id="36373394"/>
<dbReference type="EMBL" id="LN609405">
    <property type="protein sequence ID" value="CEF61027.2"/>
    <property type="molecule type" value="Genomic_DNA"/>
</dbReference>
<evidence type="ECO:0000259" key="1">
    <source>
        <dbReference type="PROSITE" id="PS50234"/>
    </source>
</evidence>
<organism evidence="2">
    <name type="scientific">Strongyloides ratti</name>
    <name type="common">Parasitic roundworm</name>
    <dbReference type="NCBI Taxonomy" id="34506"/>
    <lineage>
        <taxon>Eukaryota</taxon>
        <taxon>Metazoa</taxon>
        <taxon>Ecdysozoa</taxon>
        <taxon>Nematoda</taxon>
        <taxon>Chromadorea</taxon>
        <taxon>Rhabditida</taxon>
        <taxon>Tylenchina</taxon>
        <taxon>Panagrolaimomorpha</taxon>
        <taxon>Strongyloidoidea</taxon>
        <taxon>Strongyloididae</taxon>
        <taxon>Strongyloides</taxon>
    </lineage>
</organism>
<dbReference type="InterPro" id="IPR002035">
    <property type="entry name" value="VWF_A"/>
</dbReference>
<dbReference type="Proteomes" id="UP000035682">
    <property type="component" value="Unplaced"/>
</dbReference>
<dbReference type="CTD" id="36373394"/>
<dbReference type="InterPro" id="IPR036465">
    <property type="entry name" value="vWFA_dom_sf"/>
</dbReference>
<sequence length="324" mass="37902">METLLLNAWRMTSIDGWSLNSTNEMKKMKSFMDNNIMLQIILPFSSKYFKNNQKIFHKIMPFVNKNINDKNNDTFYELNIYRNKTNMWYLNEKQDILTNFEHTNITVYHYNYMDNDKNIKLLPLNHTTAKDIFSISLNNNNSHKSITEIRDYLHSILVILSKAVISNTKIQVSVITFSSNRNQSILFNFGKLNTLLSISEKLNYLINDEGDGNPDINNVLTFLYKFFNSPTTTNNIRPSAYKKVVILTQGYFSKKQSTIDELKKLKKINLEIFCIGIKKKKSILWIARKEELLLIATNRKKVGIFSSFPDRIFVRKIIPAACKF</sequence>
<protein>
    <submittedName>
        <fullName evidence="2 4">von Willebrand factor, type A domain-containing protein</fullName>
    </submittedName>
</protein>
<dbReference type="Pfam" id="PF00092">
    <property type="entry name" value="VWA"/>
    <property type="match status" value="1"/>
</dbReference>
<reference evidence="4" key="3">
    <citation type="submission" date="2020-12" db="UniProtKB">
        <authorList>
            <consortium name="WormBaseParasite"/>
        </authorList>
    </citation>
    <scope>IDENTIFICATION</scope>
</reference>
<dbReference type="SUPFAM" id="SSF53300">
    <property type="entry name" value="vWA-like"/>
    <property type="match status" value="1"/>
</dbReference>
<accession>A0A090KYR6</accession>
<reference evidence="2" key="1">
    <citation type="submission" date="2014-09" db="EMBL/GenBank/DDBJ databases">
        <authorList>
            <person name="Aslett A.Martin."/>
        </authorList>
    </citation>
    <scope>NUCLEOTIDE SEQUENCE</scope>
    <source>
        <strain evidence="2">ED321 Heterogonic</strain>
    </source>
</reference>
<dbReference type="WBParaSite" id="SRAE_0000015800.1">
    <property type="protein sequence ID" value="SRAE_0000015800.1"/>
    <property type="gene ID" value="WBGene00255896"/>
</dbReference>
<feature type="domain" description="VWFA" evidence="1">
    <location>
        <begin position="130"/>
        <end position="321"/>
    </location>
</feature>
<evidence type="ECO:0000313" key="2">
    <source>
        <dbReference type="EMBL" id="CEF61027.2"/>
    </source>
</evidence>
<dbReference type="AlphaFoldDB" id="A0A090KYR6"/>
<name>A0A090KYR6_STRRB</name>
<evidence type="ECO:0000313" key="3">
    <source>
        <dbReference type="Proteomes" id="UP000035682"/>
    </source>
</evidence>
<keyword evidence="3" id="KW-1185">Reference proteome</keyword>
<dbReference type="SMART" id="SM00327">
    <property type="entry name" value="VWA"/>
    <property type="match status" value="1"/>
</dbReference>
<reference evidence="3" key="2">
    <citation type="submission" date="2014-09" db="EMBL/GenBank/DDBJ databases">
        <authorList>
            <person name="Martin A.A."/>
        </authorList>
    </citation>
    <scope>NUCLEOTIDE SEQUENCE</scope>
    <source>
        <strain evidence="3">ED321</strain>
    </source>
</reference>